<dbReference type="KEGG" id="bba:Bd0644"/>
<dbReference type="STRING" id="264462.Bd0644"/>
<dbReference type="EMBL" id="BX842647">
    <property type="protein sequence ID" value="CAE78606.1"/>
    <property type="molecule type" value="Genomic_DNA"/>
</dbReference>
<proteinExistence type="predicted"/>
<protein>
    <submittedName>
        <fullName evidence="1">Uncharacterized protein</fullName>
    </submittedName>
</protein>
<name>Q6MQ41_BDEBA</name>
<dbReference type="AlphaFoldDB" id="Q6MQ41"/>
<evidence type="ECO:0000313" key="2">
    <source>
        <dbReference type="Proteomes" id="UP000008080"/>
    </source>
</evidence>
<dbReference type="eggNOG" id="ENOG5031V82">
    <property type="taxonomic scope" value="Bacteria"/>
</dbReference>
<reference evidence="1 2" key="1">
    <citation type="journal article" date="2004" name="Science">
        <title>A predator unmasked: life cycle of Bdellovibrio bacteriovorus from a genomic perspective.</title>
        <authorList>
            <person name="Rendulic S."/>
            <person name="Jagtap P."/>
            <person name="Rosinus A."/>
            <person name="Eppinger M."/>
            <person name="Baar C."/>
            <person name="Lanz C."/>
            <person name="Keller H."/>
            <person name="Lambert C."/>
            <person name="Evans K.J."/>
            <person name="Goesmann A."/>
            <person name="Meyer F."/>
            <person name="Sockett R.E."/>
            <person name="Schuster S.C."/>
        </authorList>
    </citation>
    <scope>NUCLEOTIDE SEQUENCE [LARGE SCALE GENOMIC DNA]</scope>
    <source>
        <strain evidence="2">ATCC 15356 / DSM 50701 / NCIMB 9529 / HD100</strain>
    </source>
</reference>
<sequence>MVKSGKTEKLINRHALDLGPYFGFKNCQWTTDNKGVGKQQKGSLNMSQKYDVPNLFNFLLHTPEGGLRKMLVDNKPFTEAHFNLMMKVVRACNESQFTEHFEKQDFPKVKMGPADVKLKEKFWADCMVVWDNRGLLTPAVATKAA</sequence>
<accession>Q6MQ41</accession>
<keyword evidence="2" id="KW-1185">Reference proteome</keyword>
<dbReference type="HOGENOM" id="CLU_149160_0_0_7"/>
<organism evidence="1 2">
    <name type="scientific">Bdellovibrio bacteriovorus (strain ATCC 15356 / DSM 50701 / NCIMB 9529 / HD100)</name>
    <dbReference type="NCBI Taxonomy" id="264462"/>
    <lineage>
        <taxon>Bacteria</taxon>
        <taxon>Pseudomonadati</taxon>
        <taxon>Bdellovibrionota</taxon>
        <taxon>Bdellovibrionia</taxon>
        <taxon>Bdellovibrionales</taxon>
        <taxon>Pseudobdellovibrionaceae</taxon>
        <taxon>Bdellovibrio</taxon>
    </lineage>
</organism>
<dbReference type="Proteomes" id="UP000008080">
    <property type="component" value="Chromosome"/>
</dbReference>
<evidence type="ECO:0000313" key="1">
    <source>
        <dbReference type="EMBL" id="CAE78606.1"/>
    </source>
</evidence>
<gene>
    <name evidence="1" type="ordered locus">Bd0644</name>
</gene>